<proteinExistence type="predicted"/>
<dbReference type="Proteomes" id="UP000886523">
    <property type="component" value="Unassembled WGS sequence"/>
</dbReference>
<evidence type="ECO:0000313" key="2">
    <source>
        <dbReference type="Proteomes" id="UP000886523"/>
    </source>
</evidence>
<gene>
    <name evidence="1" type="ORF">BS47DRAFT_1339034</name>
</gene>
<dbReference type="AlphaFoldDB" id="A0A9P6B5E0"/>
<name>A0A9P6B5E0_9AGAM</name>
<organism evidence="1 2">
    <name type="scientific">Hydnum rufescens UP504</name>
    <dbReference type="NCBI Taxonomy" id="1448309"/>
    <lineage>
        <taxon>Eukaryota</taxon>
        <taxon>Fungi</taxon>
        <taxon>Dikarya</taxon>
        <taxon>Basidiomycota</taxon>
        <taxon>Agaricomycotina</taxon>
        <taxon>Agaricomycetes</taxon>
        <taxon>Cantharellales</taxon>
        <taxon>Hydnaceae</taxon>
        <taxon>Hydnum</taxon>
    </lineage>
</organism>
<dbReference type="EMBL" id="MU128929">
    <property type="protein sequence ID" value="KAF9517814.1"/>
    <property type="molecule type" value="Genomic_DNA"/>
</dbReference>
<keyword evidence="2" id="KW-1185">Reference proteome</keyword>
<protein>
    <submittedName>
        <fullName evidence="1">Uncharacterized protein</fullName>
    </submittedName>
</protein>
<reference evidence="1" key="1">
    <citation type="journal article" date="2020" name="Nat. Commun.">
        <title>Large-scale genome sequencing of mycorrhizal fungi provides insights into the early evolution of symbiotic traits.</title>
        <authorList>
            <person name="Miyauchi S."/>
            <person name="Kiss E."/>
            <person name="Kuo A."/>
            <person name="Drula E."/>
            <person name="Kohler A."/>
            <person name="Sanchez-Garcia M."/>
            <person name="Morin E."/>
            <person name="Andreopoulos B."/>
            <person name="Barry K.W."/>
            <person name="Bonito G."/>
            <person name="Buee M."/>
            <person name="Carver A."/>
            <person name="Chen C."/>
            <person name="Cichocki N."/>
            <person name="Clum A."/>
            <person name="Culley D."/>
            <person name="Crous P.W."/>
            <person name="Fauchery L."/>
            <person name="Girlanda M."/>
            <person name="Hayes R.D."/>
            <person name="Keri Z."/>
            <person name="LaButti K."/>
            <person name="Lipzen A."/>
            <person name="Lombard V."/>
            <person name="Magnuson J."/>
            <person name="Maillard F."/>
            <person name="Murat C."/>
            <person name="Nolan M."/>
            <person name="Ohm R.A."/>
            <person name="Pangilinan J."/>
            <person name="Pereira M.F."/>
            <person name="Perotto S."/>
            <person name="Peter M."/>
            <person name="Pfister S."/>
            <person name="Riley R."/>
            <person name="Sitrit Y."/>
            <person name="Stielow J.B."/>
            <person name="Szollosi G."/>
            <person name="Zifcakova L."/>
            <person name="Stursova M."/>
            <person name="Spatafora J.W."/>
            <person name="Tedersoo L."/>
            <person name="Vaario L.M."/>
            <person name="Yamada A."/>
            <person name="Yan M."/>
            <person name="Wang P."/>
            <person name="Xu J."/>
            <person name="Bruns T."/>
            <person name="Baldrian P."/>
            <person name="Vilgalys R."/>
            <person name="Dunand C."/>
            <person name="Henrissat B."/>
            <person name="Grigoriev I.V."/>
            <person name="Hibbett D."/>
            <person name="Nagy L.G."/>
            <person name="Martin F.M."/>
        </authorList>
    </citation>
    <scope>NUCLEOTIDE SEQUENCE</scope>
    <source>
        <strain evidence="1">UP504</strain>
    </source>
</reference>
<sequence>MTVPLLDNSIGFGKDKLAKVFEYRSMVIGNSDGVSGCALGEPTLLNLCGHVGDVLTVTVAGIFCSPQHSAALPIAS</sequence>
<evidence type="ECO:0000313" key="1">
    <source>
        <dbReference type="EMBL" id="KAF9517814.1"/>
    </source>
</evidence>
<accession>A0A9P6B5E0</accession>
<comment type="caution">
    <text evidence="1">The sequence shown here is derived from an EMBL/GenBank/DDBJ whole genome shotgun (WGS) entry which is preliminary data.</text>
</comment>